<evidence type="ECO:0000313" key="2">
    <source>
        <dbReference type="EMBL" id="ETS00818.1"/>
    </source>
</evidence>
<reference evidence="3" key="1">
    <citation type="journal article" date="2013" name="Ind. Biotechnol.">
        <title>Comparative genomics analysis of Trichoderma reesei strains.</title>
        <authorList>
            <person name="Koike H."/>
            <person name="Aerts A."/>
            <person name="LaButti K."/>
            <person name="Grigoriev I.V."/>
            <person name="Baker S.E."/>
        </authorList>
    </citation>
    <scope>NUCLEOTIDE SEQUENCE [LARGE SCALE GENOMIC DNA]</scope>
    <source>
        <strain evidence="3">ATCC 56765 / BCRC 32924 / NRRL 11460 / Rut C-30</strain>
    </source>
</reference>
<dbReference type="Proteomes" id="UP000024376">
    <property type="component" value="Unassembled WGS sequence"/>
</dbReference>
<dbReference type="HOGENOM" id="CLU_2832996_0_0_1"/>
<evidence type="ECO:0000256" key="1">
    <source>
        <dbReference type="SAM" id="MobiDB-lite"/>
    </source>
</evidence>
<feature type="region of interest" description="Disordered" evidence="1">
    <location>
        <begin position="29"/>
        <end position="66"/>
    </location>
</feature>
<name>A0A024S6U9_HYPJR</name>
<feature type="compositionally biased region" description="Polar residues" evidence="1">
    <location>
        <begin position="54"/>
        <end position="66"/>
    </location>
</feature>
<sequence length="66" mass="7459">MKSFKHSDLEQSSSYWTAVKRSLNYQALDHGSVREHPPVLGRSAQRRRSTTTSGHATQAYDQQSPV</sequence>
<dbReference type="KEGG" id="trr:M419DRAFT_9479"/>
<accession>A0A024S6U9</accession>
<dbReference type="AlphaFoldDB" id="A0A024S6U9"/>
<protein>
    <submittedName>
        <fullName evidence="2">Uncharacterized protein</fullName>
    </submittedName>
</protein>
<evidence type="ECO:0000313" key="3">
    <source>
        <dbReference type="Proteomes" id="UP000024376"/>
    </source>
</evidence>
<dbReference type="EMBL" id="KI911150">
    <property type="protein sequence ID" value="ETS00818.1"/>
    <property type="molecule type" value="Genomic_DNA"/>
</dbReference>
<organism evidence="2 3">
    <name type="scientific">Hypocrea jecorina (strain ATCC 56765 / BCRC 32924 / NRRL 11460 / Rut C-30)</name>
    <name type="common">Trichoderma reesei</name>
    <dbReference type="NCBI Taxonomy" id="1344414"/>
    <lineage>
        <taxon>Eukaryota</taxon>
        <taxon>Fungi</taxon>
        <taxon>Dikarya</taxon>
        <taxon>Ascomycota</taxon>
        <taxon>Pezizomycotina</taxon>
        <taxon>Sordariomycetes</taxon>
        <taxon>Hypocreomycetidae</taxon>
        <taxon>Hypocreales</taxon>
        <taxon>Hypocreaceae</taxon>
        <taxon>Trichoderma</taxon>
    </lineage>
</organism>
<gene>
    <name evidence="2" type="ORF">M419DRAFT_9479</name>
</gene>
<proteinExistence type="predicted"/>